<evidence type="ECO:0000259" key="2">
    <source>
        <dbReference type="SMART" id="SM00507"/>
    </source>
</evidence>
<gene>
    <name evidence="3" type="ORF">EWF95_01675</name>
</gene>
<organism evidence="3 4">
    <name type="scientific">Halonotius roseus</name>
    <dbReference type="NCBI Taxonomy" id="2511997"/>
    <lineage>
        <taxon>Archaea</taxon>
        <taxon>Methanobacteriati</taxon>
        <taxon>Methanobacteriota</taxon>
        <taxon>Stenosarchaea group</taxon>
        <taxon>Halobacteria</taxon>
        <taxon>Halobacteriales</taxon>
        <taxon>Haloferacaceae</taxon>
        <taxon>Halonotius</taxon>
    </lineage>
</organism>
<dbReference type="SMART" id="SM00507">
    <property type="entry name" value="HNHc"/>
    <property type="match status" value="1"/>
</dbReference>
<dbReference type="InterPro" id="IPR011989">
    <property type="entry name" value="ARM-like"/>
</dbReference>
<dbReference type="InterPro" id="IPR016024">
    <property type="entry name" value="ARM-type_fold"/>
</dbReference>
<dbReference type="AlphaFoldDB" id="A0A544QQG1"/>
<feature type="domain" description="HNH nuclease" evidence="2">
    <location>
        <begin position="289"/>
        <end position="345"/>
    </location>
</feature>
<keyword evidence="1" id="KW-1133">Transmembrane helix</keyword>
<dbReference type="GO" id="GO:0008270">
    <property type="term" value="F:zinc ion binding"/>
    <property type="evidence" value="ECO:0007669"/>
    <property type="project" value="InterPro"/>
</dbReference>
<dbReference type="OrthoDB" id="11472at2157"/>
<dbReference type="RefSeq" id="WP_142442257.1">
    <property type="nucleotide sequence ID" value="NZ_SESI01000001.1"/>
</dbReference>
<comment type="caution">
    <text evidence="3">The sequence shown here is derived from an EMBL/GenBank/DDBJ whole genome shotgun (WGS) entry which is preliminary data.</text>
</comment>
<evidence type="ECO:0000313" key="3">
    <source>
        <dbReference type="EMBL" id="TQQ81676.1"/>
    </source>
</evidence>
<feature type="transmembrane region" description="Helical" evidence="1">
    <location>
        <begin position="194"/>
        <end position="217"/>
    </location>
</feature>
<dbReference type="Gene3D" id="1.25.10.10">
    <property type="entry name" value="Leucine-rich Repeat Variant"/>
    <property type="match status" value="1"/>
</dbReference>
<proteinExistence type="predicted"/>
<evidence type="ECO:0000256" key="1">
    <source>
        <dbReference type="SAM" id="Phobius"/>
    </source>
</evidence>
<keyword evidence="1" id="KW-0812">Transmembrane</keyword>
<dbReference type="CDD" id="cd00085">
    <property type="entry name" value="HNHc"/>
    <property type="match status" value="1"/>
</dbReference>
<evidence type="ECO:0000313" key="4">
    <source>
        <dbReference type="Proteomes" id="UP000315385"/>
    </source>
</evidence>
<dbReference type="SUPFAM" id="SSF48371">
    <property type="entry name" value="ARM repeat"/>
    <property type="match status" value="1"/>
</dbReference>
<keyword evidence="4" id="KW-1185">Reference proteome</keyword>
<dbReference type="Proteomes" id="UP000315385">
    <property type="component" value="Unassembled WGS sequence"/>
</dbReference>
<dbReference type="GO" id="GO:0003676">
    <property type="term" value="F:nucleic acid binding"/>
    <property type="evidence" value="ECO:0007669"/>
    <property type="project" value="InterPro"/>
</dbReference>
<dbReference type="InterPro" id="IPR003615">
    <property type="entry name" value="HNH_nuc"/>
</dbReference>
<sequence length="354" mass="39992">MVEEDSSVGLQYLDELDSWILDEDDHVRYTALDICIKLSGDHPLQIQNLLSVIISRLDDVDLRVRGAALTATYNLAVWYPHQLGSTTELLYKISTDGEVEKEQAVAVGIISRIALLRPDLVTPRVKIQQCLDQFTSRDNAESLLDDCAIDIETVEAAIKVLDGGDMASRPLESDLAPTPRKTGLSKPAMVGFTWFWRVILFLSIGIIFWVNLFRWAWKYDHLTPEGRIAVMMEEISKVKFFKNTKQRTLYLRSSMWPTAVQVLRFLPGRTPTSESFSQETRPLPDDWGRRASIVRERDGYRCRNCGVGGGPNGDAELHVDHAKPRSVGGHDQGLNLRTLCRSCHEARHARVFAQ</sequence>
<dbReference type="Pfam" id="PF01844">
    <property type="entry name" value="HNH"/>
    <property type="match status" value="1"/>
</dbReference>
<dbReference type="EMBL" id="SESI01000001">
    <property type="protein sequence ID" value="TQQ81676.1"/>
    <property type="molecule type" value="Genomic_DNA"/>
</dbReference>
<keyword evidence="1" id="KW-0472">Membrane</keyword>
<protein>
    <recommendedName>
        <fullName evidence="2">HNH nuclease domain-containing protein</fullName>
    </recommendedName>
</protein>
<name>A0A544QQG1_9EURY</name>
<dbReference type="Gene3D" id="1.10.30.50">
    <property type="match status" value="1"/>
</dbReference>
<reference evidence="3 4" key="1">
    <citation type="submission" date="2019-02" db="EMBL/GenBank/DDBJ databases">
        <title>Halonotius sp. a new haloqrchaeon isolated from saline water.</title>
        <authorList>
            <person name="Duran-Viseras A."/>
            <person name="Sanchez-Porro C."/>
            <person name="Ventosa A."/>
        </authorList>
    </citation>
    <scope>NUCLEOTIDE SEQUENCE [LARGE SCALE GENOMIC DNA]</scope>
    <source>
        <strain evidence="3 4">F9-27</strain>
    </source>
</reference>
<dbReference type="GO" id="GO:0004519">
    <property type="term" value="F:endonuclease activity"/>
    <property type="evidence" value="ECO:0007669"/>
    <property type="project" value="InterPro"/>
</dbReference>
<accession>A0A544QQG1</accession>
<dbReference type="InterPro" id="IPR002711">
    <property type="entry name" value="HNH"/>
</dbReference>